<dbReference type="CDD" id="cd06454">
    <property type="entry name" value="KBL_like"/>
    <property type="match status" value="1"/>
</dbReference>
<dbReference type="EMBL" id="BTFZ01000011">
    <property type="protein sequence ID" value="GMM37249.1"/>
    <property type="molecule type" value="Genomic_DNA"/>
</dbReference>
<dbReference type="InterPro" id="IPR050087">
    <property type="entry name" value="AON_synthase_class-II"/>
</dbReference>
<dbReference type="GO" id="GO:0004758">
    <property type="term" value="F:serine C-palmitoyltransferase activity"/>
    <property type="evidence" value="ECO:0007669"/>
    <property type="project" value="UniProtKB-EC"/>
</dbReference>
<dbReference type="GO" id="GO:0016020">
    <property type="term" value="C:membrane"/>
    <property type="evidence" value="ECO:0007669"/>
    <property type="project" value="GOC"/>
</dbReference>
<evidence type="ECO:0000256" key="7">
    <source>
        <dbReference type="RuleBase" id="RU003693"/>
    </source>
</evidence>
<dbReference type="EC" id="2.3.1.50" evidence="3"/>
<dbReference type="Gene3D" id="3.40.640.10">
    <property type="entry name" value="Type I PLP-dependent aspartate aminotransferase-like (Major domain)"/>
    <property type="match status" value="1"/>
</dbReference>
<dbReference type="GeneID" id="90075224"/>
<evidence type="ECO:0000313" key="10">
    <source>
        <dbReference type="Proteomes" id="UP001360560"/>
    </source>
</evidence>
<dbReference type="GO" id="GO:0046513">
    <property type="term" value="P:ceramide biosynthetic process"/>
    <property type="evidence" value="ECO:0007669"/>
    <property type="project" value="TreeGrafter"/>
</dbReference>
<reference evidence="9 10" key="1">
    <citation type="journal article" date="2023" name="Elife">
        <title>Identification of key yeast species and microbe-microbe interactions impacting larval growth of Drosophila in the wild.</title>
        <authorList>
            <person name="Mure A."/>
            <person name="Sugiura Y."/>
            <person name="Maeda R."/>
            <person name="Honda K."/>
            <person name="Sakurai N."/>
            <person name="Takahashi Y."/>
            <person name="Watada M."/>
            <person name="Katoh T."/>
            <person name="Gotoh A."/>
            <person name="Gotoh Y."/>
            <person name="Taniguchi I."/>
            <person name="Nakamura K."/>
            <person name="Hayashi T."/>
            <person name="Katayama T."/>
            <person name="Uemura T."/>
            <person name="Hattori Y."/>
        </authorList>
    </citation>
    <scope>NUCLEOTIDE SEQUENCE [LARGE SCALE GENOMIC DNA]</scope>
    <source>
        <strain evidence="9 10">SC-9</strain>
    </source>
</reference>
<dbReference type="InterPro" id="IPR015421">
    <property type="entry name" value="PyrdxlP-dep_Trfase_major"/>
</dbReference>
<dbReference type="GO" id="GO:0030170">
    <property type="term" value="F:pyridoxal phosphate binding"/>
    <property type="evidence" value="ECO:0007669"/>
    <property type="project" value="InterPro"/>
</dbReference>
<accession>A0AAV5QR88</accession>
<dbReference type="SUPFAM" id="SSF53383">
    <property type="entry name" value="PLP-dependent transferases"/>
    <property type="match status" value="1"/>
</dbReference>
<gene>
    <name evidence="9" type="ORF">DASC09_045740</name>
</gene>
<evidence type="ECO:0000256" key="6">
    <source>
        <dbReference type="ARBA" id="ARBA00048528"/>
    </source>
</evidence>
<comment type="catalytic activity">
    <reaction evidence="6">
        <text>L-serine + hexadecanoyl-CoA + H(+) = 3-oxosphinganine + CO2 + CoA</text>
        <dbReference type="Rhea" id="RHEA:14761"/>
        <dbReference type="ChEBI" id="CHEBI:15378"/>
        <dbReference type="ChEBI" id="CHEBI:16526"/>
        <dbReference type="ChEBI" id="CHEBI:33384"/>
        <dbReference type="ChEBI" id="CHEBI:57287"/>
        <dbReference type="ChEBI" id="CHEBI:57379"/>
        <dbReference type="ChEBI" id="CHEBI:58299"/>
        <dbReference type="EC" id="2.3.1.50"/>
    </reaction>
</comment>
<name>A0AAV5QR88_9ASCO</name>
<evidence type="ECO:0000259" key="8">
    <source>
        <dbReference type="Pfam" id="PF00155"/>
    </source>
</evidence>
<dbReference type="InterPro" id="IPR004839">
    <property type="entry name" value="Aminotransferase_I/II_large"/>
</dbReference>
<organism evidence="9 10">
    <name type="scientific">Saccharomycopsis crataegensis</name>
    <dbReference type="NCBI Taxonomy" id="43959"/>
    <lineage>
        <taxon>Eukaryota</taxon>
        <taxon>Fungi</taxon>
        <taxon>Dikarya</taxon>
        <taxon>Ascomycota</taxon>
        <taxon>Saccharomycotina</taxon>
        <taxon>Saccharomycetes</taxon>
        <taxon>Saccharomycopsidaceae</taxon>
        <taxon>Saccharomycopsis</taxon>
    </lineage>
</organism>
<proteinExistence type="inferred from homology"/>
<evidence type="ECO:0000256" key="3">
    <source>
        <dbReference type="ARBA" id="ARBA00013220"/>
    </source>
</evidence>
<evidence type="ECO:0000256" key="5">
    <source>
        <dbReference type="ARBA" id="ARBA00022898"/>
    </source>
</evidence>
<evidence type="ECO:0000256" key="4">
    <source>
        <dbReference type="ARBA" id="ARBA00022679"/>
    </source>
</evidence>
<comment type="caution">
    <text evidence="9">The sequence shown here is derived from an EMBL/GenBank/DDBJ whole genome shotgun (WGS) entry which is preliminary data.</text>
</comment>
<evidence type="ECO:0000256" key="2">
    <source>
        <dbReference type="ARBA" id="ARBA00008392"/>
    </source>
</evidence>
<dbReference type="InterPro" id="IPR001917">
    <property type="entry name" value="Aminotrans_II_pyridoxalP_BS"/>
</dbReference>
<keyword evidence="10" id="KW-1185">Reference proteome</keyword>
<dbReference type="PANTHER" id="PTHR13693:SF3">
    <property type="entry name" value="LD36009P"/>
    <property type="match status" value="1"/>
</dbReference>
<dbReference type="InterPro" id="IPR015422">
    <property type="entry name" value="PyrdxlP-dep_Trfase_small"/>
</dbReference>
<dbReference type="Gene3D" id="3.90.1150.10">
    <property type="entry name" value="Aspartate Aminotransferase, domain 1"/>
    <property type="match status" value="1"/>
</dbReference>
<dbReference type="Pfam" id="PF00155">
    <property type="entry name" value="Aminotran_1_2"/>
    <property type="match status" value="1"/>
</dbReference>
<keyword evidence="4" id="KW-0808">Transferase</keyword>
<dbReference type="InterPro" id="IPR015424">
    <property type="entry name" value="PyrdxlP-dep_Trfase"/>
</dbReference>
<protein>
    <recommendedName>
        <fullName evidence="3">serine C-palmitoyltransferase</fullName>
        <ecNumber evidence="3">2.3.1.50</ecNumber>
    </recommendedName>
</protein>
<dbReference type="PROSITE" id="PS00599">
    <property type="entry name" value="AA_TRANSFER_CLASS_2"/>
    <property type="match status" value="1"/>
</dbReference>
<evidence type="ECO:0000313" key="9">
    <source>
        <dbReference type="EMBL" id="GMM37249.1"/>
    </source>
</evidence>
<dbReference type="RefSeq" id="XP_064854245.1">
    <property type="nucleotide sequence ID" value="XM_064998173.1"/>
</dbReference>
<dbReference type="AlphaFoldDB" id="A0AAV5QR88"/>
<evidence type="ECO:0000256" key="1">
    <source>
        <dbReference type="ARBA" id="ARBA00001933"/>
    </source>
</evidence>
<dbReference type="GO" id="GO:0017059">
    <property type="term" value="C:serine palmitoyltransferase complex"/>
    <property type="evidence" value="ECO:0007669"/>
    <property type="project" value="TreeGrafter"/>
</dbReference>
<comment type="cofactor">
    <cofactor evidence="1 7">
        <name>pyridoxal 5'-phosphate</name>
        <dbReference type="ChEBI" id="CHEBI:597326"/>
    </cofactor>
</comment>
<dbReference type="GO" id="GO:0046512">
    <property type="term" value="P:sphingosine biosynthetic process"/>
    <property type="evidence" value="ECO:0007669"/>
    <property type="project" value="TreeGrafter"/>
</dbReference>
<comment type="similarity">
    <text evidence="2 7">Belongs to the class-II pyridoxal-phosphate-dependent aminotransferase family.</text>
</comment>
<feature type="domain" description="Aminotransferase class I/classII large" evidence="8">
    <location>
        <begin position="157"/>
        <end position="515"/>
    </location>
</feature>
<keyword evidence="5 7" id="KW-0663">Pyridoxal phosphate</keyword>
<dbReference type="PANTHER" id="PTHR13693">
    <property type="entry name" value="CLASS II AMINOTRANSFERASE/8-AMINO-7-OXONONANOATE SYNTHASE"/>
    <property type="match status" value="1"/>
</dbReference>
<sequence length="549" mass="61781">MDSSKYTLTLPKYIPNKGLSQDEQREKEFGSLESPEFLYVSEHEPNTPYLVEPLEEPSYFTILLTHLNFLILIIVGNFKDFFGTFFDKKQFEDVIEKDGYAPYYSRLESFYVRRMKRKIDDNFSIPTTGVPGRYITCYDRHSDDYNQTLKYTGSVTNCLNFASYNYLGFAQSVGICTDDALVTLRKYGTGAGAPRHQGGTTDKHAELEKLVAKFVGKDDSLIFSQGFSTNANLFDSFLDSECLVISDELNHSSIRTGLRISGVTIKRFPHNNMAKLEKIIRTSISQGLPRTHKPWKKIIVCVEGLYSMEGTMCPLPQLVDLRDKYGFYLFVDEAHSIGAMGPNGRGVCDYFNIDPSRIDILMGTFTKSFGAAGGYVAAEQHIIDRLRLDLTAPVYSESISPVIVSQILTSMKIIMGELNPGEGKERIQRIAFNSRYLRAGLKKLGFIAFGMDDSPVIPLLLYVPNKLPAVARALYKRGIAVVIVGYPATPIDSSRIRICVSAALTKSDLDKVLRELDFIGDKMYFKYARGKHNMEPFTDKPNATLEAFH</sequence>
<dbReference type="Proteomes" id="UP001360560">
    <property type="component" value="Unassembled WGS sequence"/>
</dbReference>